<keyword evidence="4" id="KW-0297">G-protein coupled receptor</keyword>
<keyword evidence="3 8" id="KW-1133">Transmembrane helix</keyword>
<dbReference type="AlphaFoldDB" id="A0AAV4JEZ7"/>
<feature type="transmembrane region" description="Helical" evidence="8">
    <location>
        <begin position="192"/>
        <end position="212"/>
    </location>
</feature>
<evidence type="ECO:0000256" key="1">
    <source>
        <dbReference type="ARBA" id="ARBA00004141"/>
    </source>
</evidence>
<dbReference type="InterPro" id="IPR017452">
    <property type="entry name" value="GPCR_Rhodpsn_7TM"/>
</dbReference>
<dbReference type="PROSITE" id="PS50262">
    <property type="entry name" value="G_PROTEIN_RECEP_F1_2"/>
    <property type="match status" value="1"/>
</dbReference>
<keyword evidence="11" id="KW-1185">Reference proteome</keyword>
<proteinExistence type="predicted"/>
<evidence type="ECO:0000259" key="9">
    <source>
        <dbReference type="PROSITE" id="PS50262"/>
    </source>
</evidence>
<evidence type="ECO:0000256" key="7">
    <source>
        <dbReference type="ARBA" id="ARBA00023224"/>
    </source>
</evidence>
<keyword evidence="2 8" id="KW-0812">Transmembrane</keyword>
<dbReference type="PANTHER" id="PTHR24240">
    <property type="entry name" value="OPSIN"/>
    <property type="match status" value="1"/>
</dbReference>
<feature type="transmembrane region" description="Helical" evidence="8">
    <location>
        <begin position="244"/>
        <end position="266"/>
    </location>
</feature>
<gene>
    <name evidence="10" type="ORF">ElyMa_006865900</name>
</gene>
<feature type="transmembrane region" description="Helical" evidence="8">
    <location>
        <begin position="66"/>
        <end position="92"/>
    </location>
</feature>
<comment type="subcellular location">
    <subcellularLocation>
        <location evidence="1">Membrane</location>
        <topology evidence="1">Multi-pass membrane protein</topology>
    </subcellularLocation>
</comment>
<feature type="transmembrane region" description="Helical" evidence="8">
    <location>
        <begin position="22"/>
        <end position="54"/>
    </location>
</feature>
<evidence type="ECO:0000256" key="4">
    <source>
        <dbReference type="ARBA" id="ARBA00023040"/>
    </source>
</evidence>
<dbReference type="InterPro" id="IPR050125">
    <property type="entry name" value="GPCR_opsins"/>
</dbReference>
<feature type="domain" description="G-protein coupled receptors family 1 profile" evidence="9">
    <location>
        <begin position="44"/>
        <end position="303"/>
    </location>
</feature>
<keyword evidence="6 10" id="KW-0675">Receptor</keyword>
<evidence type="ECO:0000256" key="5">
    <source>
        <dbReference type="ARBA" id="ARBA00023136"/>
    </source>
</evidence>
<feature type="transmembrane region" description="Helical" evidence="8">
    <location>
        <begin position="112"/>
        <end position="136"/>
    </location>
</feature>
<reference evidence="10 11" key="1">
    <citation type="journal article" date="2021" name="Elife">
        <title>Chloroplast acquisition without the gene transfer in kleptoplastic sea slugs, Plakobranchus ocellatus.</title>
        <authorList>
            <person name="Maeda T."/>
            <person name="Takahashi S."/>
            <person name="Yoshida T."/>
            <person name="Shimamura S."/>
            <person name="Takaki Y."/>
            <person name="Nagai Y."/>
            <person name="Toyoda A."/>
            <person name="Suzuki Y."/>
            <person name="Arimoto A."/>
            <person name="Ishii H."/>
            <person name="Satoh N."/>
            <person name="Nishiyama T."/>
            <person name="Hasebe M."/>
            <person name="Maruyama T."/>
            <person name="Minagawa J."/>
            <person name="Obokata J."/>
            <person name="Shigenobu S."/>
        </authorList>
    </citation>
    <scope>NUCLEOTIDE SEQUENCE [LARGE SCALE GENOMIC DNA]</scope>
</reference>
<evidence type="ECO:0000256" key="6">
    <source>
        <dbReference type="ARBA" id="ARBA00023170"/>
    </source>
</evidence>
<feature type="transmembrane region" description="Helical" evidence="8">
    <location>
        <begin position="286"/>
        <end position="306"/>
    </location>
</feature>
<organism evidence="10 11">
    <name type="scientific">Elysia marginata</name>
    <dbReference type="NCBI Taxonomy" id="1093978"/>
    <lineage>
        <taxon>Eukaryota</taxon>
        <taxon>Metazoa</taxon>
        <taxon>Spiralia</taxon>
        <taxon>Lophotrochozoa</taxon>
        <taxon>Mollusca</taxon>
        <taxon>Gastropoda</taxon>
        <taxon>Heterobranchia</taxon>
        <taxon>Euthyneura</taxon>
        <taxon>Panpulmonata</taxon>
        <taxon>Sacoglossa</taxon>
        <taxon>Placobranchoidea</taxon>
        <taxon>Plakobranchidae</taxon>
        <taxon>Elysia</taxon>
    </lineage>
</organism>
<comment type="caution">
    <text evidence="10">The sequence shown here is derived from an EMBL/GenBank/DDBJ whole genome shotgun (WGS) entry which is preliminary data.</text>
</comment>
<accession>A0AAV4JEZ7</accession>
<evidence type="ECO:0000313" key="11">
    <source>
        <dbReference type="Proteomes" id="UP000762676"/>
    </source>
</evidence>
<sequence>MNNSTAYQDLDSSQASGTIQIALYYLVIVLKVAINPTCALIALFAAFVNIMTFLKMDLTQGVNLSLFILSASYLFLAILLALGNVLKATLWLGLKNLAIVRLLLMGNRFGNFLNITAYVVTTTIAIFRCLSVAMPFKFSNLVTTRRQLVAIVMGCCVGFSVPIRTQILYYTAGTFSPVSTVNLYIMDTFRKVFFFSCLAIIIVSTLYLTVALRRSSRFQVTANTTTDSQSRTCKKKEVKVIKTVILVLTIFAACNVPLMLLSALRLASIDFTNSEQYQNANLLVKMIIELGASLNITLNTFVYLRYNTSFRAVVKKSLPCFFSSCSFT</sequence>
<evidence type="ECO:0000313" key="10">
    <source>
        <dbReference type="EMBL" id="GFS19146.1"/>
    </source>
</evidence>
<dbReference type="Proteomes" id="UP000762676">
    <property type="component" value="Unassembled WGS sequence"/>
</dbReference>
<keyword evidence="5 8" id="KW-0472">Membrane</keyword>
<evidence type="ECO:0000256" key="2">
    <source>
        <dbReference type="ARBA" id="ARBA00022692"/>
    </source>
</evidence>
<keyword evidence="7" id="KW-0807">Transducer</keyword>
<name>A0AAV4JEZ7_9GAST</name>
<evidence type="ECO:0000256" key="8">
    <source>
        <dbReference type="SAM" id="Phobius"/>
    </source>
</evidence>
<dbReference type="EMBL" id="BMAT01013740">
    <property type="protein sequence ID" value="GFS19146.1"/>
    <property type="molecule type" value="Genomic_DNA"/>
</dbReference>
<feature type="transmembrane region" description="Helical" evidence="8">
    <location>
        <begin position="148"/>
        <end position="172"/>
    </location>
</feature>
<dbReference type="GO" id="GO:0004930">
    <property type="term" value="F:G protein-coupled receptor activity"/>
    <property type="evidence" value="ECO:0007669"/>
    <property type="project" value="UniProtKB-KW"/>
</dbReference>
<dbReference type="Gene3D" id="1.20.1070.10">
    <property type="entry name" value="Rhodopsin 7-helix transmembrane proteins"/>
    <property type="match status" value="1"/>
</dbReference>
<protein>
    <submittedName>
        <fullName evidence="10">Chemosensory receptor A</fullName>
    </submittedName>
</protein>
<dbReference type="SUPFAM" id="SSF81321">
    <property type="entry name" value="Family A G protein-coupled receptor-like"/>
    <property type="match status" value="1"/>
</dbReference>
<evidence type="ECO:0000256" key="3">
    <source>
        <dbReference type="ARBA" id="ARBA00022989"/>
    </source>
</evidence>
<dbReference type="GO" id="GO:0016020">
    <property type="term" value="C:membrane"/>
    <property type="evidence" value="ECO:0007669"/>
    <property type="project" value="UniProtKB-SubCell"/>
</dbReference>